<feature type="compositionally biased region" description="Polar residues" evidence="1">
    <location>
        <begin position="159"/>
        <end position="174"/>
    </location>
</feature>
<evidence type="ECO:0000256" key="1">
    <source>
        <dbReference type="SAM" id="MobiDB-lite"/>
    </source>
</evidence>
<reference evidence="2" key="1">
    <citation type="submission" date="2021-06" db="EMBL/GenBank/DDBJ databases">
        <authorList>
            <person name="Hodson N. C."/>
            <person name="Mongue J. A."/>
            <person name="Jaron S. K."/>
        </authorList>
    </citation>
    <scope>NUCLEOTIDE SEQUENCE</scope>
</reference>
<feature type="compositionally biased region" description="Polar residues" evidence="1">
    <location>
        <begin position="1"/>
        <end position="19"/>
    </location>
</feature>
<feature type="compositionally biased region" description="Basic and acidic residues" evidence="1">
    <location>
        <begin position="138"/>
        <end position="158"/>
    </location>
</feature>
<sequence>MRATLQSQRKAPQPETSLDITRDEKYFHNPASPHKLLPDDHFQPSEYDHVGRMNSRLREVKPGKAVLTLHEYFQALPVLENFRSKPTLGTRENSVAKSFQDASGGGDVPLNKSLGKPRIFTSAHDDYFSDRFEMKTDYSPDRFDRTEDGEPDALRESSNRLASSRNLVSLTRKP</sequence>
<accession>A0A8J2KDV0</accession>
<feature type="region of interest" description="Disordered" evidence="1">
    <location>
        <begin position="1"/>
        <end position="23"/>
    </location>
</feature>
<dbReference type="EMBL" id="CAJVCH010286395">
    <property type="protein sequence ID" value="CAG7784970.1"/>
    <property type="molecule type" value="Genomic_DNA"/>
</dbReference>
<gene>
    <name evidence="2" type="ORF">AFUS01_LOCUS23623</name>
</gene>
<evidence type="ECO:0000313" key="3">
    <source>
        <dbReference type="Proteomes" id="UP000708208"/>
    </source>
</evidence>
<protein>
    <submittedName>
        <fullName evidence="2">Uncharacterized protein</fullName>
    </submittedName>
</protein>
<dbReference type="AlphaFoldDB" id="A0A8J2KDV0"/>
<feature type="region of interest" description="Disordered" evidence="1">
    <location>
        <begin position="138"/>
        <end position="174"/>
    </location>
</feature>
<evidence type="ECO:0000313" key="2">
    <source>
        <dbReference type="EMBL" id="CAG7784970.1"/>
    </source>
</evidence>
<name>A0A8J2KDV0_9HEXA</name>
<dbReference type="Proteomes" id="UP000708208">
    <property type="component" value="Unassembled WGS sequence"/>
</dbReference>
<comment type="caution">
    <text evidence="2">The sequence shown here is derived from an EMBL/GenBank/DDBJ whole genome shotgun (WGS) entry which is preliminary data.</text>
</comment>
<organism evidence="2 3">
    <name type="scientific">Allacma fusca</name>
    <dbReference type="NCBI Taxonomy" id="39272"/>
    <lineage>
        <taxon>Eukaryota</taxon>
        <taxon>Metazoa</taxon>
        <taxon>Ecdysozoa</taxon>
        <taxon>Arthropoda</taxon>
        <taxon>Hexapoda</taxon>
        <taxon>Collembola</taxon>
        <taxon>Symphypleona</taxon>
        <taxon>Sminthuridae</taxon>
        <taxon>Allacma</taxon>
    </lineage>
</organism>
<proteinExistence type="predicted"/>
<keyword evidence="3" id="KW-1185">Reference proteome</keyword>